<name>A0ABV9MDX0_9BACL</name>
<comment type="catalytic activity">
    <reaction evidence="4">
        <text>a 2-deoxystreptamine antibiotic + acetyl-CoA = an N(3)-acetyl-2-deoxystreptamine antibiotic + CoA + H(+)</text>
        <dbReference type="Rhea" id="RHEA:12665"/>
        <dbReference type="ChEBI" id="CHEBI:15378"/>
        <dbReference type="ChEBI" id="CHEBI:57287"/>
        <dbReference type="ChEBI" id="CHEBI:57288"/>
        <dbReference type="ChEBI" id="CHEBI:57921"/>
        <dbReference type="ChEBI" id="CHEBI:77452"/>
        <dbReference type="EC" id="2.3.1.81"/>
    </reaction>
</comment>
<reference evidence="6" key="1">
    <citation type="journal article" date="2019" name="Int. J. Syst. Evol. Microbiol.">
        <title>The Global Catalogue of Microorganisms (GCM) 10K type strain sequencing project: providing services to taxonomists for standard genome sequencing and annotation.</title>
        <authorList>
            <consortium name="The Broad Institute Genomics Platform"/>
            <consortium name="The Broad Institute Genome Sequencing Center for Infectious Disease"/>
            <person name="Wu L."/>
            <person name="Ma J."/>
        </authorList>
    </citation>
    <scope>NUCLEOTIDE SEQUENCE [LARGE SCALE GENOMIC DNA]</scope>
    <source>
        <strain evidence="6">CGMCC 1.12151</strain>
    </source>
</reference>
<dbReference type="PANTHER" id="PTHR11104">
    <property type="entry name" value="AMINOGLYCOSIDE N3-ACETYLTRANSFERASE"/>
    <property type="match status" value="1"/>
</dbReference>
<evidence type="ECO:0000256" key="4">
    <source>
        <dbReference type="RuleBase" id="RU365031"/>
    </source>
</evidence>
<dbReference type="EMBL" id="JBHSGL010000005">
    <property type="protein sequence ID" value="MFC4713340.1"/>
    <property type="molecule type" value="Genomic_DNA"/>
</dbReference>
<keyword evidence="3 4" id="KW-0012">Acyltransferase</keyword>
<evidence type="ECO:0000256" key="2">
    <source>
        <dbReference type="ARBA" id="ARBA00022679"/>
    </source>
</evidence>
<proteinExistence type="inferred from homology"/>
<dbReference type="Pfam" id="PF02522">
    <property type="entry name" value="Antibiotic_NAT"/>
    <property type="match status" value="1"/>
</dbReference>
<evidence type="ECO:0000313" key="6">
    <source>
        <dbReference type="Proteomes" id="UP001595932"/>
    </source>
</evidence>
<gene>
    <name evidence="5" type="ORF">ACFO5U_10725</name>
</gene>
<sequence length="282" mass="31140">MSDLFQILNTPEFQSKESLKRQLQELGIAAGDQLMVHSSLKSIGWVAGGAQAVVEALMEVLTPQGTLVMPSQSADNSDPVYWMAPPIPENWHQPTRDHMPAYDPDLTNMRGMGKIPECLHRHPATRRSPHPAHSFIAWGRYAAEWMREQPLDDSFGPASPLGKMMAQDVNILLIGTGFDSCTALHYAEFAQDNRTTSPQGAAMFVDGERQWVAYDCVDMDSERFPEIAKDFPGQVIEGSLGQAAIKLVAMQPLVNFAIGWLEANPAPLDPTSHDTSEKAERK</sequence>
<dbReference type="PANTHER" id="PTHR11104:SF0">
    <property type="entry name" value="SPBETA PROPHAGE-DERIVED AMINOGLYCOSIDE N(3')-ACETYLTRANSFERASE-LIKE PROTEIN YOKD"/>
    <property type="match status" value="1"/>
</dbReference>
<organism evidence="5 6">
    <name type="scientific">Planococcus dechangensis</name>
    <dbReference type="NCBI Taxonomy" id="1176255"/>
    <lineage>
        <taxon>Bacteria</taxon>
        <taxon>Bacillati</taxon>
        <taxon>Bacillota</taxon>
        <taxon>Bacilli</taxon>
        <taxon>Bacillales</taxon>
        <taxon>Caryophanaceae</taxon>
        <taxon>Planococcus</taxon>
    </lineage>
</organism>
<keyword evidence="4" id="KW-0046">Antibiotic resistance</keyword>
<evidence type="ECO:0000256" key="3">
    <source>
        <dbReference type="ARBA" id="ARBA00023315"/>
    </source>
</evidence>
<comment type="caution">
    <text evidence="5">The sequence shown here is derived from an EMBL/GenBank/DDBJ whole genome shotgun (WGS) entry which is preliminary data.</text>
</comment>
<evidence type="ECO:0000256" key="1">
    <source>
        <dbReference type="ARBA" id="ARBA00006383"/>
    </source>
</evidence>
<dbReference type="SUPFAM" id="SSF110710">
    <property type="entry name" value="TTHA0583/YokD-like"/>
    <property type="match status" value="1"/>
</dbReference>
<protein>
    <recommendedName>
        <fullName evidence="4">Aminoglycoside N(3)-acetyltransferase</fullName>
        <ecNumber evidence="4">2.3.1.-</ecNumber>
    </recommendedName>
</protein>
<keyword evidence="6" id="KW-1185">Reference proteome</keyword>
<comment type="similarity">
    <text evidence="1 4">Belongs to the antibiotic N-acetyltransferase family.</text>
</comment>
<dbReference type="InterPro" id="IPR003679">
    <property type="entry name" value="Amioglycoside_AcTrfase"/>
</dbReference>
<dbReference type="Proteomes" id="UP001595932">
    <property type="component" value="Unassembled WGS sequence"/>
</dbReference>
<dbReference type="EC" id="2.3.1.-" evidence="4"/>
<accession>A0ABV9MDX0</accession>
<dbReference type="RefSeq" id="WP_377279057.1">
    <property type="nucleotide sequence ID" value="NZ_JBHSGL010000005.1"/>
</dbReference>
<keyword evidence="2 4" id="KW-0808">Transferase</keyword>
<dbReference type="InterPro" id="IPR028345">
    <property type="entry name" value="Antibiotic_NAT-like"/>
</dbReference>
<evidence type="ECO:0000313" key="5">
    <source>
        <dbReference type="EMBL" id="MFC4713340.1"/>
    </source>
</evidence>